<evidence type="ECO:0000313" key="2">
    <source>
        <dbReference type="Proteomes" id="UP001228403"/>
    </source>
</evidence>
<keyword evidence="2" id="KW-1185">Reference proteome</keyword>
<dbReference type="EMBL" id="JAUDCF010000001">
    <property type="protein sequence ID" value="MDM8144376.1"/>
    <property type="molecule type" value="Genomic_DNA"/>
</dbReference>
<reference evidence="1 2" key="1">
    <citation type="submission" date="2023-06" db="EMBL/GenBank/DDBJ databases">
        <authorList>
            <person name="Zeman M."/>
            <person name="Kubasova T."/>
            <person name="Jahodarova E."/>
            <person name="Nykrynova M."/>
            <person name="Rychlik I."/>
        </authorList>
    </citation>
    <scope>NUCLEOTIDE SEQUENCE [LARGE SCALE GENOMIC DNA]</scope>
    <source>
        <strain evidence="1 2">ET4</strain>
    </source>
</reference>
<organism evidence="1 2">
    <name type="scientific">Bacteroides eggerthii</name>
    <dbReference type="NCBI Taxonomy" id="28111"/>
    <lineage>
        <taxon>Bacteria</taxon>
        <taxon>Pseudomonadati</taxon>
        <taxon>Bacteroidota</taxon>
        <taxon>Bacteroidia</taxon>
        <taxon>Bacteroidales</taxon>
        <taxon>Bacteroidaceae</taxon>
        <taxon>Bacteroides</taxon>
    </lineage>
</organism>
<dbReference type="Proteomes" id="UP001228403">
    <property type="component" value="Unassembled WGS sequence"/>
</dbReference>
<proteinExistence type="predicted"/>
<sequence length="202" mass="22889">MENIKVLSGNLFYNPGFNRGWGDYQGDELVVISSSSQKDGSDVVIKLPPVPVDGTYQLRLGLYGDSNRGIVQYYFGSEDDMAPVGIPIDERVRIDWSGNTATSGYYAYGWENSFVASDLILYQGGLMKAPNSIQYTMFRGKPLREFIYFGRRNIGNFYMRAGETYYFRIKMSPDTSGLIFLDYLELVPSSVYDNPSKAEDIW</sequence>
<accession>A0ABT7U1H9</accession>
<reference evidence="2" key="2">
    <citation type="submission" date="2023-07" db="EMBL/GenBank/DDBJ databases">
        <title>Identification and characterization of horizontal gene transfer across gut microbiota members of farm animals based on homology search.</title>
        <authorList>
            <person name="Schwarzerova J."/>
            <person name="Nykrynova M."/>
            <person name="Jureckova K."/>
            <person name="Cejkova D."/>
            <person name="Rychlik I."/>
        </authorList>
    </citation>
    <scope>NUCLEOTIDE SEQUENCE [LARGE SCALE GENOMIC DNA]</scope>
    <source>
        <strain evidence="2">ET4</strain>
    </source>
</reference>
<comment type="caution">
    <text evidence="1">The sequence shown here is derived from an EMBL/GenBank/DDBJ whole genome shotgun (WGS) entry which is preliminary data.</text>
</comment>
<protein>
    <submittedName>
        <fullName evidence="1">Uncharacterized protein</fullName>
    </submittedName>
</protein>
<name>A0ABT7U1H9_9BACE</name>
<evidence type="ECO:0000313" key="1">
    <source>
        <dbReference type="EMBL" id="MDM8144376.1"/>
    </source>
</evidence>
<gene>
    <name evidence="1" type="ORF">QUW02_00255</name>
</gene>